<protein>
    <submittedName>
        <fullName evidence="1">NADH ubiquinone oxidoreductase, 20 kDa subunit</fullName>
    </submittedName>
</protein>
<dbReference type="PROSITE" id="PS51257">
    <property type="entry name" value="PROKAR_LIPOPROTEIN"/>
    <property type="match status" value="1"/>
</dbReference>
<sequence length="69" mass="7385">MRGDLPGLPSGVYGCFGPMEAPNTAALIPKLETLGMSPDAVQRFFGTFNAAAPEFRAASESVRERERTP</sequence>
<keyword evidence="1" id="KW-0830">Ubiquinone</keyword>
<dbReference type="EMBL" id="AUZY01010222">
    <property type="protein sequence ID" value="EQD39424.1"/>
    <property type="molecule type" value="Genomic_DNA"/>
</dbReference>
<dbReference type="AlphaFoldDB" id="T1AEJ8"/>
<proteinExistence type="predicted"/>
<organism evidence="1">
    <name type="scientific">mine drainage metagenome</name>
    <dbReference type="NCBI Taxonomy" id="410659"/>
    <lineage>
        <taxon>unclassified sequences</taxon>
        <taxon>metagenomes</taxon>
        <taxon>ecological metagenomes</taxon>
    </lineage>
</organism>
<gene>
    <name evidence="1" type="ORF">B1B_15361</name>
</gene>
<accession>T1AEJ8</accession>
<name>T1AEJ8_9ZZZZ</name>
<comment type="caution">
    <text evidence="1">The sequence shown here is derived from an EMBL/GenBank/DDBJ whole genome shotgun (WGS) entry which is preliminary data.</text>
</comment>
<reference evidence="1" key="1">
    <citation type="submission" date="2013-08" db="EMBL/GenBank/DDBJ databases">
        <authorList>
            <person name="Mendez C."/>
            <person name="Richter M."/>
            <person name="Ferrer M."/>
            <person name="Sanchez J."/>
        </authorList>
    </citation>
    <scope>NUCLEOTIDE SEQUENCE</scope>
</reference>
<evidence type="ECO:0000313" key="1">
    <source>
        <dbReference type="EMBL" id="EQD39424.1"/>
    </source>
</evidence>
<reference evidence="1" key="2">
    <citation type="journal article" date="2014" name="ISME J.">
        <title>Microbial stratification in low pH oxic and suboxic macroscopic growths along an acid mine drainage.</title>
        <authorList>
            <person name="Mendez-Garcia C."/>
            <person name="Mesa V."/>
            <person name="Sprenger R.R."/>
            <person name="Richter M."/>
            <person name="Diez M.S."/>
            <person name="Solano J."/>
            <person name="Bargiela R."/>
            <person name="Golyshina O.V."/>
            <person name="Manteca A."/>
            <person name="Ramos J.L."/>
            <person name="Gallego J.R."/>
            <person name="Llorente I."/>
            <person name="Martins Dos Santos V.A."/>
            <person name="Jensen O.N."/>
            <person name="Pelaez A.I."/>
            <person name="Sanchez J."/>
            <person name="Ferrer M."/>
        </authorList>
    </citation>
    <scope>NUCLEOTIDE SEQUENCE</scope>
</reference>